<comment type="caution">
    <text evidence="1">The sequence shown here is derived from an EMBL/GenBank/DDBJ whole genome shotgun (WGS) entry which is preliminary data.</text>
</comment>
<dbReference type="RefSeq" id="WP_268899918.1">
    <property type="nucleotide sequence ID" value="NZ_JAPTNE010000038.1"/>
</dbReference>
<protein>
    <submittedName>
        <fullName evidence="1">Uncharacterized protein</fullName>
    </submittedName>
</protein>
<dbReference type="EMBL" id="JAPTNE010000038">
    <property type="protein sequence ID" value="MCZ0809565.1"/>
    <property type="molecule type" value="Genomic_DNA"/>
</dbReference>
<proteinExistence type="predicted"/>
<reference evidence="1" key="1">
    <citation type="submission" date="2022-09" db="EMBL/GenBank/DDBJ databases">
        <title>Genome analysis and characterization of larvicidal activity of Brevibacillus strains.</title>
        <authorList>
            <person name="Patrusheva E.V."/>
            <person name="Izotova A.O."/>
            <person name="Toshchakov S.V."/>
            <person name="Sineoky S.P."/>
        </authorList>
    </citation>
    <scope>NUCLEOTIDE SEQUENCE</scope>
    <source>
        <strain evidence="1">VKPM_B-13247</strain>
    </source>
</reference>
<sequence length="63" mass="7375">MKTCRSLRLAIYFHQLMSLRLFLTVAKLAIQRPPLFNGGCLMWVFTALSRRLKPNGYLLSVRY</sequence>
<dbReference type="Proteomes" id="UP001077662">
    <property type="component" value="Unassembled WGS sequence"/>
</dbReference>
<evidence type="ECO:0000313" key="2">
    <source>
        <dbReference type="Proteomes" id="UP001077662"/>
    </source>
</evidence>
<name>A0AAP3GD34_BRELA</name>
<evidence type="ECO:0000313" key="1">
    <source>
        <dbReference type="EMBL" id="MCZ0809565.1"/>
    </source>
</evidence>
<accession>A0AAP3GD34</accession>
<gene>
    <name evidence="1" type="ORF">O0554_22140</name>
</gene>
<dbReference type="AlphaFoldDB" id="A0AAP3GD34"/>
<organism evidence="1 2">
    <name type="scientific">Brevibacillus laterosporus</name>
    <name type="common">Bacillus laterosporus</name>
    <dbReference type="NCBI Taxonomy" id="1465"/>
    <lineage>
        <taxon>Bacteria</taxon>
        <taxon>Bacillati</taxon>
        <taxon>Bacillota</taxon>
        <taxon>Bacilli</taxon>
        <taxon>Bacillales</taxon>
        <taxon>Paenibacillaceae</taxon>
        <taxon>Brevibacillus</taxon>
    </lineage>
</organism>